<dbReference type="Proteomes" id="UP001596002">
    <property type="component" value="Unassembled WGS sequence"/>
</dbReference>
<protein>
    <recommendedName>
        <fullName evidence="3">SurA N-terminal domain-containing protein</fullName>
    </recommendedName>
</protein>
<name>A0ABV9PZZ7_9BACL</name>
<proteinExistence type="predicted"/>
<reference evidence="2" key="1">
    <citation type="journal article" date="2019" name="Int. J. Syst. Evol. Microbiol.">
        <title>The Global Catalogue of Microorganisms (GCM) 10K type strain sequencing project: providing services to taxonomists for standard genome sequencing and annotation.</title>
        <authorList>
            <consortium name="The Broad Institute Genomics Platform"/>
            <consortium name="The Broad Institute Genome Sequencing Center for Infectious Disease"/>
            <person name="Wu L."/>
            <person name="Ma J."/>
        </authorList>
    </citation>
    <scope>NUCLEOTIDE SEQUENCE [LARGE SCALE GENOMIC DNA]</scope>
    <source>
        <strain evidence="2">WYCCWR 12678</strain>
    </source>
</reference>
<gene>
    <name evidence="1" type="ORF">ACFO8Q_08385</name>
</gene>
<evidence type="ECO:0000313" key="2">
    <source>
        <dbReference type="Proteomes" id="UP001596002"/>
    </source>
</evidence>
<dbReference type="SUPFAM" id="SSF109998">
    <property type="entry name" value="Triger factor/SurA peptide-binding domain-like"/>
    <property type="match status" value="1"/>
</dbReference>
<keyword evidence="2" id="KW-1185">Reference proteome</keyword>
<dbReference type="EMBL" id="JBHSHC010000054">
    <property type="protein sequence ID" value="MFC4767380.1"/>
    <property type="molecule type" value="Genomic_DNA"/>
</dbReference>
<comment type="caution">
    <text evidence="1">The sequence shown here is derived from an EMBL/GenBank/DDBJ whole genome shotgun (WGS) entry which is preliminary data.</text>
</comment>
<sequence length="268" mass="30521">MNDVKIRMNQVAVLVLFSSLMTGCVKSGSSTESGVAAAIGEEKITTTQVEKVFKERYYDVILDNLIDNRLLEIKAKELGIQQVNDPDEKKLNGLQGELQQRKFLLKAILMKTLDDNTLKKFYGEQKGELESLSSIRARVYKIDHQLASKFITLHQNEKDHTKLEKELGIATSQIESVEVTFDDPIYQQLRSLKTGEVTMVMQGQEHLIVLVEDIKSGEPLVWPKDRDKIAEAYLLTHTGEEQLKLLDKLRSEYKIQKRDVQALTIKTS</sequence>
<evidence type="ECO:0000313" key="1">
    <source>
        <dbReference type="EMBL" id="MFC4767380.1"/>
    </source>
</evidence>
<dbReference type="InterPro" id="IPR027304">
    <property type="entry name" value="Trigger_fact/SurA_dom_sf"/>
</dbReference>
<evidence type="ECO:0008006" key="3">
    <source>
        <dbReference type="Google" id="ProtNLM"/>
    </source>
</evidence>
<accession>A0ABV9PZZ7</accession>
<organism evidence="1 2">
    <name type="scientific">Effusibacillus consociatus</name>
    <dbReference type="NCBI Taxonomy" id="1117041"/>
    <lineage>
        <taxon>Bacteria</taxon>
        <taxon>Bacillati</taxon>
        <taxon>Bacillota</taxon>
        <taxon>Bacilli</taxon>
        <taxon>Bacillales</taxon>
        <taxon>Alicyclobacillaceae</taxon>
        <taxon>Effusibacillus</taxon>
    </lineage>
</organism>
<dbReference type="PROSITE" id="PS51257">
    <property type="entry name" value="PROKAR_LIPOPROTEIN"/>
    <property type="match status" value="1"/>
</dbReference>